<dbReference type="AlphaFoldDB" id="A0A6A5YUI4"/>
<dbReference type="Proteomes" id="UP000799770">
    <property type="component" value="Unassembled WGS sequence"/>
</dbReference>
<gene>
    <name evidence="1" type="ORF">BDV96DRAFT_650874</name>
</gene>
<dbReference type="OrthoDB" id="5422579at2759"/>
<name>A0A6A5YUI4_9PLEO</name>
<evidence type="ECO:0008006" key="3">
    <source>
        <dbReference type="Google" id="ProtNLM"/>
    </source>
</evidence>
<dbReference type="EMBL" id="ML977337">
    <property type="protein sequence ID" value="KAF2110775.1"/>
    <property type="molecule type" value="Genomic_DNA"/>
</dbReference>
<evidence type="ECO:0000313" key="2">
    <source>
        <dbReference type="Proteomes" id="UP000799770"/>
    </source>
</evidence>
<sequence>MEELANELHYHIAGYLPSSGLCSYRLVSKRFEEIGASTLFRTLTFHASSNSASRLEAMSQHQQLRHAVKVLVWDTNLWDLHLAPDNIEQFARDHYTRTARPEYTDSWPPGIQSMFHGYQRARKDEEAVLSKGGILSAMNMVSLLHRFPNLHEMVLINGEFSCQNEAVTRTDNKVRGHYHCLHAGKPFVRGRALHYSTREDGRPAIHAWHRLLGVNGLKRAKLRVETLSWFAFARSQMPTLGWCDTLTVLELKINMWSYFEENYPDERTAFKSHQLADILRGLRNLETLSLGSEDSRTFSGMLSPESRTDLGLVLPYDFIWPKMRSLTLENVDTAEEDLLLFLGNHARTLRCLRLSNLRLIPDGDWIVLSYECEIA</sequence>
<keyword evidence="2" id="KW-1185">Reference proteome</keyword>
<organism evidence="1 2">
    <name type="scientific">Lophiotrema nucula</name>
    <dbReference type="NCBI Taxonomy" id="690887"/>
    <lineage>
        <taxon>Eukaryota</taxon>
        <taxon>Fungi</taxon>
        <taxon>Dikarya</taxon>
        <taxon>Ascomycota</taxon>
        <taxon>Pezizomycotina</taxon>
        <taxon>Dothideomycetes</taxon>
        <taxon>Pleosporomycetidae</taxon>
        <taxon>Pleosporales</taxon>
        <taxon>Lophiotremataceae</taxon>
        <taxon>Lophiotrema</taxon>
    </lineage>
</organism>
<reference evidence="1" key="1">
    <citation type="journal article" date="2020" name="Stud. Mycol.">
        <title>101 Dothideomycetes genomes: a test case for predicting lifestyles and emergence of pathogens.</title>
        <authorList>
            <person name="Haridas S."/>
            <person name="Albert R."/>
            <person name="Binder M."/>
            <person name="Bloem J."/>
            <person name="Labutti K."/>
            <person name="Salamov A."/>
            <person name="Andreopoulos B."/>
            <person name="Baker S."/>
            <person name="Barry K."/>
            <person name="Bills G."/>
            <person name="Bluhm B."/>
            <person name="Cannon C."/>
            <person name="Castanera R."/>
            <person name="Culley D."/>
            <person name="Daum C."/>
            <person name="Ezra D."/>
            <person name="Gonzalez J."/>
            <person name="Henrissat B."/>
            <person name="Kuo A."/>
            <person name="Liang C."/>
            <person name="Lipzen A."/>
            <person name="Lutzoni F."/>
            <person name="Magnuson J."/>
            <person name="Mondo S."/>
            <person name="Nolan M."/>
            <person name="Ohm R."/>
            <person name="Pangilinan J."/>
            <person name="Park H.-J."/>
            <person name="Ramirez L."/>
            <person name="Alfaro M."/>
            <person name="Sun H."/>
            <person name="Tritt A."/>
            <person name="Yoshinaga Y."/>
            <person name="Zwiers L.-H."/>
            <person name="Turgeon B."/>
            <person name="Goodwin S."/>
            <person name="Spatafora J."/>
            <person name="Crous P."/>
            <person name="Grigoriev I."/>
        </authorList>
    </citation>
    <scope>NUCLEOTIDE SEQUENCE</scope>
    <source>
        <strain evidence="1">CBS 627.86</strain>
    </source>
</reference>
<protein>
    <recommendedName>
        <fullName evidence="3">F-box domain-containing protein</fullName>
    </recommendedName>
</protein>
<proteinExistence type="predicted"/>
<accession>A0A6A5YUI4</accession>
<evidence type="ECO:0000313" key="1">
    <source>
        <dbReference type="EMBL" id="KAF2110775.1"/>
    </source>
</evidence>